<feature type="compositionally biased region" description="Basic and acidic residues" evidence="1">
    <location>
        <begin position="45"/>
        <end position="60"/>
    </location>
</feature>
<dbReference type="EMBL" id="SDOX01000027">
    <property type="protein sequence ID" value="TFJ83518.1"/>
    <property type="molecule type" value="Genomic_DNA"/>
</dbReference>
<feature type="region of interest" description="Disordered" evidence="1">
    <location>
        <begin position="21"/>
        <end position="122"/>
    </location>
</feature>
<evidence type="ECO:0000313" key="2">
    <source>
        <dbReference type="EMBL" id="TFJ83518.1"/>
    </source>
</evidence>
<evidence type="ECO:0000313" key="3">
    <source>
        <dbReference type="Proteomes" id="UP000355283"/>
    </source>
</evidence>
<feature type="compositionally biased region" description="Basic residues" evidence="1">
    <location>
        <begin position="88"/>
        <end position="101"/>
    </location>
</feature>
<dbReference type="Proteomes" id="UP000355283">
    <property type="component" value="Unassembled WGS sequence"/>
</dbReference>
<proteinExistence type="predicted"/>
<accession>A0A4D9D4G1</accession>
<sequence>MATAGEAREVAIPSNVTLLMARRLDSGPEEEGGEQPAGARAGASTRREPEVWAGEGEGREQASLTSLFGQVLRRPLWNPQPPRESRGGRKPSQRVGGGRRRGGGEGARKGGGRGGRGGRGEA</sequence>
<keyword evidence="3" id="KW-1185">Reference proteome</keyword>
<feature type="compositionally biased region" description="Low complexity" evidence="1">
    <location>
        <begin position="34"/>
        <end position="43"/>
    </location>
</feature>
<comment type="caution">
    <text evidence="2">The sequence shown here is derived from an EMBL/GenBank/DDBJ whole genome shotgun (WGS) entry which is preliminary data.</text>
</comment>
<gene>
    <name evidence="2" type="ORF">NSK_005165</name>
</gene>
<name>A0A4D9D4G1_9STRA</name>
<reference evidence="2 3" key="1">
    <citation type="submission" date="2019-01" db="EMBL/GenBank/DDBJ databases">
        <title>Nuclear Genome Assembly of the Microalgal Biofuel strain Nannochloropsis salina CCMP1776.</title>
        <authorList>
            <person name="Hovde B."/>
        </authorList>
    </citation>
    <scope>NUCLEOTIDE SEQUENCE [LARGE SCALE GENOMIC DNA]</scope>
    <source>
        <strain evidence="2 3">CCMP1776</strain>
    </source>
</reference>
<evidence type="ECO:0000256" key="1">
    <source>
        <dbReference type="SAM" id="MobiDB-lite"/>
    </source>
</evidence>
<organism evidence="2 3">
    <name type="scientific">Nannochloropsis salina CCMP1776</name>
    <dbReference type="NCBI Taxonomy" id="1027361"/>
    <lineage>
        <taxon>Eukaryota</taxon>
        <taxon>Sar</taxon>
        <taxon>Stramenopiles</taxon>
        <taxon>Ochrophyta</taxon>
        <taxon>Eustigmatophyceae</taxon>
        <taxon>Eustigmatales</taxon>
        <taxon>Monodopsidaceae</taxon>
        <taxon>Microchloropsis</taxon>
        <taxon>Microchloropsis salina</taxon>
    </lineage>
</organism>
<dbReference type="AlphaFoldDB" id="A0A4D9D4G1"/>
<feature type="compositionally biased region" description="Gly residues" evidence="1">
    <location>
        <begin position="112"/>
        <end position="122"/>
    </location>
</feature>
<protein>
    <submittedName>
        <fullName evidence="2">Uncharacterized protein</fullName>
    </submittedName>
</protein>